<protein>
    <submittedName>
        <fullName evidence="4">Tetratricopeptide repeat (TPR)-like superfamily protein</fullName>
    </submittedName>
</protein>
<comment type="similarity">
    <text evidence="1">Belongs to the PPR family. P subfamily.</text>
</comment>
<feature type="repeat" description="PPR" evidence="3">
    <location>
        <begin position="295"/>
        <end position="329"/>
    </location>
</feature>
<dbReference type="NCBIfam" id="TIGR00756">
    <property type="entry name" value="PPR"/>
    <property type="match status" value="4"/>
</dbReference>
<name>A0A7J0GDF6_9ERIC</name>
<feature type="repeat" description="PPR" evidence="3">
    <location>
        <begin position="330"/>
        <end position="364"/>
    </location>
</feature>
<keyword evidence="2" id="KW-0677">Repeat</keyword>
<evidence type="ECO:0000313" key="4">
    <source>
        <dbReference type="EMBL" id="GFZ08804.1"/>
    </source>
</evidence>
<feature type="repeat" description="PPR" evidence="3">
    <location>
        <begin position="190"/>
        <end position="224"/>
    </location>
</feature>
<dbReference type="EMBL" id="BJWL01000020">
    <property type="protein sequence ID" value="GFZ08804.1"/>
    <property type="molecule type" value="Genomic_DNA"/>
</dbReference>
<sequence>MLALRLGRKIGTVRKFGTANHALAAIVSTNTKASNTVTNLVPNPVREPISVEEPALVKLKAERDPEKLFHLFKANAHNRLVIENRFAFEDTVSRLAGAGRLDYIENLLEHQKTLSQGRREGFIVRIIMLYGKAEMIKHAVDTFYNMHLYGCRRTVKSFNAALTVLTQTRDLEAIESFLTEVPWKFGIEIDIFSVNIVIKAFCEMSILDKACFIMVQMEKLGLSPDVYTYTTLISAFYRNNQVEIGNGLWNLMLLKGCFPSLATFNIRIQFLVSRGRVWQANSLMGMMWYLRIPPDLVTYNLVIKGFCQSGYLEMAQRVYSALHHEGYKPNLKIYQTMIHYLCKGGDFDMAYTMCKDSMTKNWFPNVDTICKLLEGLQVTGELGKASYIIALAKKRVPPLTADQLNALRSILRRS</sequence>
<dbReference type="Gene3D" id="1.25.40.10">
    <property type="entry name" value="Tetratricopeptide repeat domain"/>
    <property type="match status" value="3"/>
</dbReference>
<gene>
    <name evidence="4" type="ORF">Acr_20g0006120</name>
</gene>
<dbReference type="InterPro" id="IPR050667">
    <property type="entry name" value="PPR-containing_protein"/>
</dbReference>
<dbReference type="OrthoDB" id="185373at2759"/>
<feature type="repeat" description="PPR" evidence="3">
    <location>
        <begin position="225"/>
        <end position="259"/>
    </location>
</feature>
<dbReference type="Proteomes" id="UP000585474">
    <property type="component" value="Unassembled WGS sequence"/>
</dbReference>
<organism evidence="4 5">
    <name type="scientific">Actinidia rufa</name>
    <dbReference type="NCBI Taxonomy" id="165716"/>
    <lineage>
        <taxon>Eukaryota</taxon>
        <taxon>Viridiplantae</taxon>
        <taxon>Streptophyta</taxon>
        <taxon>Embryophyta</taxon>
        <taxon>Tracheophyta</taxon>
        <taxon>Spermatophyta</taxon>
        <taxon>Magnoliopsida</taxon>
        <taxon>eudicotyledons</taxon>
        <taxon>Gunneridae</taxon>
        <taxon>Pentapetalae</taxon>
        <taxon>asterids</taxon>
        <taxon>Ericales</taxon>
        <taxon>Actinidiaceae</taxon>
        <taxon>Actinidia</taxon>
    </lineage>
</organism>
<comment type="caution">
    <text evidence="4">The sequence shown here is derived from an EMBL/GenBank/DDBJ whole genome shotgun (WGS) entry which is preliminary data.</text>
</comment>
<dbReference type="PANTHER" id="PTHR47939:SF7">
    <property type="entry name" value="REPEAT-CONTAINING PROTEIN, PUTATIVE-RELATED"/>
    <property type="match status" value="1"/>
</dbReference>
<dbReference type="InterPro" id="IPR011990">
    <property type="entry name" value="TPR-like_helical_dom_sf"/>
</dbReference>
<evidence type="ECO:0000256" key="2">
    <source>
        <dbReference type="ARBA" id="ARBA00022737"/>
    </source>
</evidence>
<reference evidence="4 5" key="1">
    <citation type="submission" date="2019-07" db="EMBL/GenBank/DDBJ databases">
        <title>De Novo Assembly of kiwifruit Actinidia rufa.</title>
        <authorList>
            <person name="Sugita-Konishi S."/>
            <person name="Sato K."/>
            <person name="Mori E."/>
            <person name="Abe Y."/>
            <person name="Kisaki G."/>
            <person name="Hamano K."/>
            <person name="Suezawa K."/>
            <person name="Otani M."/>
            <person name="Fukuda T."/>
            <person name="Manabe T."/>
            <person name="Gomi K."/>
            <person name="Tabuchi M."/>
            <person name="Akimitsu K."/>
            <person name="Kataoka I."/>
        </authorList>
    </citation>
    <scope>NUCLEOTIDE SEQUENCE [LARGE SCALE GENOMIC DNA]</scope>
    <source>
        <strain evidence="5">cv. Fuchu</strain>
    </source>
</reference>
<dbReference type="InterPro" id="IPR002885">
    <property type="entry name" value="PPR_rpt"/>
</dbReference>
<dbReference type="PANTHER" id="PTHR47939">
    <property type="entry name" value="MEMBRANE-ASSOCIATED SALT-INDUCIBLE PROTEIN-LIKE"/>
    <property type="match status" value="1"/>
</dbReference>
<proteinExistence type="inferred from homology"/>
<dbReference type="AlphaFoldDB" id="A0A7J0GDF6"/>
<evidence type="ECO:0000256" key="3">
    <source>
        <dbReference type="PROSITE-ProRule" id="PRU00708"/>
    </source>
</evidence>
<accession>A0A7J0GDF6</accession>
<dbReference type="Pfam" id="PF01535">
    <property type="entry name" value="PPR"/>
    <property type="match status" value="1"/>
</dbReference>
<dbReference type="Pfam" id="PF13041">
    <property type="entry name" value="PPR_2"/>
    <property type="match status" value="2"/>
</dbReference>
<dbReference type="PROSITE" id="PS51375">
    <property type="entry name" value="PPR"/>
    <property type="match status" value="4"/>
</dbReference>
<evidence type="ECO:0000256" key="1">
    <source>
        <dbReference type="ARBA" id="ARBA00007626"/>
    </source>
</evidence>
<evidence type="ECO:0000313" key="5">
    <source>
        <dbReference type="Proteomes" id="UP000585474"/>
    </source>
</evidence>
<keyword evidence="5" id="KW-1185">Reference proteome</keyword>